<protein>
    <submittedName>
        <fullName evidence="2">Uncharacterized protein</fullName>
    </submittedName>
</protein>
<reference evidence="2 3" key="1">
    <citation type="journal article" date="2016" name="Front. Microbiol.">
        <title>Genome and transcriptome sequences reveal the specific parasitism of the nematophagous Purpureocillium lilacinum 36-1.</title>
        <authorList>
            <person name="Xie J."/>
            <person name="Li S."/>
            <person name="Mo C."/>
            <person name="Xiao X."/>
            <person name="Peng D."/>
            <person name="Wang G."/>
            <person name="Xiao Y."/>
        </authorList>
    </citation>
    <scope>NUCLEOTIDE SEQUENCE [LARGE SCALE GENOMIC DNA]</scope>
    <source>
        <strain evidence="2 3">36-1</strain>
    </source>
</reference>
<organism evidence="2 3">
    <name type="scientific">Purpureocillium lilacinum</name>
    <name type="common">Paecilomyces lilacinus</name>
    <dbReference type="NCBI Taxonomy" id="33203"/>
    <lineage>
        <taxon>Eukaryota</taxon>
        <taxon>Fungi</taxon>
        <taxon>Dikarya</taxon>
        <taxon>Ascomycota</taxon>
        <taxon>Pezizomycotina</taxon>
        <taxon>Sordariomycetes</taxon>
        <taxon>Hypocreomycetidae</taxon>
        <taxon>Hypocreales</taxon>
        <taxon>Ophiocordycipitaceae</taxon>
        <taxon>Purpureocillium</taxon>
    </lineage>
</organism>
<evidence type="ECO:0000313" key="3">
    <source>
        <dbReference type="Proteomes" id="UP000245956"/>
    </source>
</evidence>
<feature type="compositionally biased region" description="Low complexity" evidence="1">
    <location>
        <begin position="39"/>
        <end position="52"/>
    </location>
</feature>
<dbReference type="Proteomes" id="UP000245956">
    <property type="component" value="Unassembled WGS sequence"/>
</dbReference>
<feature type="region of interest" description="Disordered" evidence="1">
    <location>
        <begin position="1"/>
        <end position="66"/>
    </location>
</feature>
<gene>
    <name evidence="2" type="ORF">PCL_11027</name>
</gene>
<comment type="caution">
    <text evidence="2">The sequence shown here is derived from an EMBL/GenBank/DDBJ whole genome shotgun (WGS) entry which is preliminary data.</text>
</comment>
<name>A0A2U3ED02_PURLI</name>
<feature type="compositionally biased region" description="Polar residues" evidence="1">
    <location>
        <begin position="121"/>
        <end position="131"/>
    </location>
</feature>
<evidence type="ECO:0000313" key="2">
    <source>
        <dbReference type="EMBL" id="PWI72404.1"/>
    </source>
</evidence>
<feature type="region of interest" description="Disordered" evidence="1">
    <location>
        <begin position="106"/>
        <end position="131"/>
    </location>
</feature>
<feature type="compositionally biased region" description="Basic residues" evidence="1">
    <location>
        <begin position="18"/>
        <end position="29"/>
    </location>
</feature>
<feature type="compositionally biased region" description="Basic residues" evidence="1">
    <location>
        <begin position="355"/>
        <end position="367"/>
    </location>
</feature>
<evidence type="ECO:0000256" key="1">
    <source>
        <dbReference type="SAM" id="MobiDB-lite"/>
    </source>
</evidence>
<feature type="region of interest" description="Disordered" evidence="1">
    <location>
        <begin position="213"/>
        <end position="281"/>
    </location>
</feature>
<dbReference type="AlphaFoldDB" id="A0A2U3ED02"/>
<sequence length="534" mass="57678">MSVSSGLPAQREVVWAAARRRRDGRRGVRGPRAGGQGRGPDAATLPAAAQPASGKKKGWRREGFARKPLLEMSNGLDDRRLRRRPHSIDASCASIQLWVWKWPGSAGTQRTQAGPPAGQREGQQGRPSPGQAGQVTYLVIRWLAHITDPPSPDFSSRPLSLLPFPNTFFPLLPHGLLPIPTFSGSSCAGFCGVVLSARRRPCPRTYMAASPRALRAALRQQQRRRNPEEDSKIDNSIGDGLVGQHQHQHQQRNDSLPPTGQWKARQAARQHGFGHAGVRDRGCSTARHTLVESGIKRRHQATPGSIYGGYASSHCLATTTLSRAPPACQSSVTTRTSAGSARATSFAPWQAAPQQRRRTTKKHRGHCRPAAHPIRFIAPSLRDDLPPRMRMRVGGPGRPPAWAGGGMPPHSPCACGGAAVERHPVAHAGGRTCQADTQILFDEREGWMDGWETRKQRCGAGIGPLPRRRASTTCSHAPCLLAATDDLPGHDTALRLRRGGSSSPRTDQTTTIAFWPGCCSSDITTPRAGEAVEA</sequence>
<accession>A0A2U3ED02</accession>
<feature type="region of interest" description="Disordered" evidence="1">
    <location>
        <begin position="323"/>
        <end position="367"/>
    </location>
</feature>
<dbReference type="EMBL" id="LCWV01000006">
    <property type="protein sequence ID" value="PWI72404.1"/>
    <property type="molecule type" value="Genomic_DNA"/>
</dbReference>
<proteinExistence type="predicted"/>
<feature type="compositionally biased region" description="Low complexity" evidence="1">
    <location>
        <begin position="330"/>
        <end position="347"/>
    </location>
</feature>